<protein>
    <submittedName>
        <fullName evidence="1">Uncharacterized protein</fullName>
    </submittedName>
</protein>
<comment type="caution">
    <text evidence="1">The sequence shown here is derived from an EMBL/GenBank/DDBJ whole genome shotgun (WGS) entry which is preliminary data.</text>
</comment>
<accession>A0A0F9GCY3</accession>
<proteinExistence type="predicted"/>
<name>A0A0F9GCY3_9ZZZZ</name>
<feature type="non-terminal residue" evidence="1">
    <location>
        <position position="191"/>
    </location>
</feature>
<gene>
    <name evidence="1" type="ORF">LCGC14_2199300</name>
</gene>
<reference evidence="1" key="1">
    <citation type="journal article" date="2015" name="Nature">
        <title>Complex archaea that bridge the gap between prokaryotes and eukaryotes.</title>
        <authorList>
            <person name="Spang A."/>
            <person name="Saw J.H."/>
            <person name="Jorgensen S.L."/>
            <person name="Zaremba-Niedzwiedzka K."/>
            <person name="Martijn J."/>
            <person name="Lind A.E."/>
            <person name="van Eijk R."/>
            <person name="Schleper C."/>
            <person name="Guy L."/>
            <person name="Ettema T.J."/>
        </authorList>
    </citation>
    <scope>NUCLEOTIDE SEQUENCE</scope>
</reference>
<sequence>MAKKRLLILWCLIFFASFCYGEVGDLDLTAGLNVVTDVNVGDNMKIGLLNTSSFPDVQLYISKGATPSGSVKELLRFERFGNTDAGQDGIGLSQTFYLENGDSSIVQVGGMEWSLPDSAAGAEVLFQWKFLTTAGLLPLISTSNNQIGFLADDFTSTVFFDFKDSGGDNADRILQIDMAGENHRIDWTGSG</sequence>
<evidence type="ECO:0000313" key="1">
    <source>
        <dbReference type="EMBL" id="KKL61042.1"/>
    </source>
</evidence>
<dbReference type="EMBL" id="LAZR01028942">
    <property type="protein sequence ID" value="KKL61042.1"/>
    <property type="molecule type" value="Genomic_DNA"/>
</dbReference>
<organism evidence="1">
    <name type="scientific">marine sediment metagenome</name>
    <dbReference type="NCBI Taxonomy" id="412755"/>
    <lineage>
        <taxon>unclassified sequences</taxon>
        <taxon>metagenomes</taxon>
        <taxon>ecological metagenomes</taxon>
    </lineage>
</organism>
<dbReference type="AlphaFoldDB" id="A0A0F9GCY3"/>